<dbReference type="GeneID" id="93647858"/>
<accession>A0A177EEQ6</accession>
<keyword evidence="1" id="KW-0812">Transmembrane</keyword>
<dbReference type="RefSeq" id="XP_067544513.1">
    <property type="nucleotide sequence ID" value="XM_067688926.1"/>
</dbReference>
<name>A0A177EEQ6_9MICR</name>
<feature type="transmembrane region" description="Helical" evidence="1">
    <location>
        <begin position="233"/>
        <end position="252"/>
    </location>
</feature>
<keyword evidence="1" id="KW-1133">Transmembrane helix</keyword>
<feature type="transmembrane region" description="Helical" evidence="1">
    <location>
        <begin position="35"/>
        <end position="53"/>
    </location>
</feature>
<protein>
    <submittedName>
        <fullName evidence="2">Uncharacterized protein</fullName>
    </submittedName>
</protein>
<reference evidence="2 3" key="1">
    <citation type="submission" date="2016-02" db="EMBL/GenBank/DDBJ databases">
        <title>Discovery of a natural microsporidian pathogen with a broad tissue tropism in Caenorhabditis elegans.</title>
        <authorList>
            <person name="Luallen R.J."/>
            <person name="Reinke A.W."/>
            <person name="Tong L."/>
            <person name="Botts M.R."/>
            <person name="Felix M.-A."/>
            <person name="Troemel E.R."/>
        </authorList>
    </citation>
    <scope>NUCLEOTIDE SEQUENCE [LARGE SCALE GENOMIC DNA]</scope>
    <source>
        <strain evidence="2 3">JUm2807</strain>
    </source>
</reference>
<evidence type="ECO:0000313" key="2">
    <source>
        <dbReference type="EMBL" id="OAG29961.1"/>
    </source>
</evidence>
<dbReference type="OrthoDB" id="340608at2759"/>
<keyword evidence="1" id="KW-0472">Membrane</keyword>
<dbReference type="Proteomes" id="UP000185944">
    <property type="component" value="Unassembled WGS sequence"/>
</dbReference>
<keyword evidence="3" id="KW-1185">Reference proteome</keyword>
<evidence type="ECO:0000256" key="1">
    <source>
        <dbReference type="SAM" id="Phobius"/>
    </source>
</evidence>
<organism evidence="2 3">
    <name type="scientific">Nematocida displodere</name>
    <dbReference type="NCBI Taxonomy" id="1805483"/>
    <lineage>
        <taxon>Eukaryota</taxon>
        <taxon>Fungi</taxon>
        <taxon>Fungi incertae sedis</taxon>
        <taxon>Microsporidia</taxon>
        <taxon>Nematocida</taxon>
    </lineage>
</organism>
<sequence length="256" mass="28432">MSVLSQVQDAARKKYQELTEERVTRYKIGLSPRNTFILTIALCIPVILGVVFLSQAHPLTKIEISFKACTESQCSYLFFLDSPIPSSHLYVRVNNLPQKHMAYRPGEEVASTDCTPYLSNGRWIFPCGIVRSTLPRDTVDIKTESGAVVPVLPPQRHWDAPTGSPEEDMYLSWERPSSFGGAIHKIGETERMDGGGYVMTVTKTTNYPETDRDVILISSPGPFGVVLHHLRDWIVAAAVILIVVTGVGAKYLRSPL</sequence>
<evidence type="ECO:0000313" key="3">
    <source>
        <dbReference type="Proteomes" id="UP000185944"/>
    </source>
</evidence>
<proteinExistence type="predicted"/>
<dbReference type="EMBL" id="LTDL01000038">
    <property type="protein sequence ID" value="OAG29961.1"/>
    <property type="molecule type" value="Genomic_DNA"/>
</dbReference>
<gene>
    <name evidence="2" type="ORF">NEDG_01508</name>
</gene>
<dbReference type="AlphaFoldDB" id="A0A177EEQ6"/>
<comment type="caution">
    <text evidence="2">The sequence shown here is derived from an EMBL/GenBank/DDBJ whole genome shotgun (WGS) entry which is preliminary data.</text>
</comment>
<dbReference type="VEuPathDB" id="MicrosporidiaDB:NEDG_01508"/>